<gene>
    <name evidence="2" type="ORF">DPMN_027145</name>
</gene>
<name>A0A9D4LWG9_DREPO</name>
<sequence length="64" mass="7102">MHSLRVSWMRRKHFVNCPETQRRGQRLATGAGVKEKVPSLPNSAASTPTNSQSLESRLHGNTTT</sequence>
<dbReference type="Proteomes" id="UP000828390">
    <property type="component" value="Unassembled WGS sequence"/>
</dbReference>
<dbReference type="AlphaFoldDB" id="A0A9D4LWG9"/>
<comment type="caution">
    <text evidence="2">The sequence shown here is derived from an EMBL/GenBank/DDBJ whole genome shotgun (WGS) entry which is preliminary data.</text>
</comment>
<protein>
    <submittedName>
        <fullName evidence="2">Uncharacterized protein</fullName>
    </submittedName>
</protein>
<keyword evidence="3" id="KW-1185">Reference proteome</keyword>
<evidence type="ECO:0000313" key="2">
    <source>
        <dbReference type="EMBL" id="KAH3864131.1"/>
    </source>
</evidence>
<organism evidence="2 3">
    <name type="scientific">Dreissena polymorpha</name>
    <name type="common">Zebra mussel</name>
    <name type="synonym">Mytilus polymorpha</name>
    <dbReference type="NCBI Taxonomy" id="45954"/>
    <lineage>
        <taxon>Eukaryota</taxon>
        <taxon>Metazoa</taxon>
        <taxon>Spiralia</taxon>
        <taxon>Lophotrochozoa</taxon>
        <taxon>Mollusca</taxon>
        <taxon>Bivalvia</taxon>
        <taxon>Autobranchia</taxon>
        <taxon>Heteroconchia</taxon>
        <taxon>Euheterodonta</taxon>
        <taxon>Imparidentia</taxon>
        <taxon>Neoheterodontei</taxon>
        <taxon>Myida</taxon>
        <taxon>Dreissenoidea</taxon>
        <taxon>Dreissenidae</taxon>
        <taxon>Dreissena</taxon>
    </lineage>
</organism>
<proteinExistence type="predicted"/>
<dbReference type="EMBL" id="JAIWYP010000002">
    <property type="protein sequence ID" value="KAH3864131.1"/>
    <property type="molecule type" value="Genomic_DNA"/>
</dbReference>
<evidence type="ECO:0000313" key="3">
    <source>
        <dbReference type="Proteomes" id="UP000828390"/>
    </source>
</evidence>
<feature type="compositionally biased region" description="Polar residues" evidence="1">
    <location>
        <begin position="40"/>
        <end position="64"/>
    </location>
</feature>
<evidence type="ECO:0000256" key="1">
    <source>
        <dbReference type="SAM" id="MobiDB-lite"/>
    </source>
</evidence>
<feature type="region of interest" description="Disordered" evidence="1">
    <location>
        <begin position="19"/>
        <end position="64"/>
    </location>
</feature>
<accession>A0A9D4LWG9</accession>
<reference evidence="2" key="2">
    <citation type="submission" date="2020-11" db="EMBL/GenBank/DDBJ databases">
        <authorList>
            <person name="McCartney M.A."/>
            <person name="Auch B."/>
            <person name="Kono T."/>
            <person name="Mallez S."/>
            <person name="Becker A."/>
            <person name="Gohl D.M."/>
            <person name="Silverstein K.A.T."/>
            <person name="Koren S."/>
            <person name="Bechman K.B."/>
            <person name="Herman A."/>
            <person name="Abrahante J.E."/>
            <person name="Garbe J."/>
        </authorList>
    </citation>
    <scope>NUCLEOTIDE SEQUENCE</scope>
    <source>
        <strain evidence="2">Duluth1</strain>
        <tissue evidence="2">Whole animal</tissue>
    </source>
</reference>
<reference evidence="2" key="1">
    <citation type="journal article" date="2019" name="bioRxiv">
        <title>The Genome of the Zebra Mussel, Dreissena polymorpha: A Resource for Invasive Species Research.</title>
        <authorList>
            <person name="McCartney M.A."/>
            <person name="Auch B."/>
            <person name="Kono T."/>
            <person name="Mallez S."/>
            <person name="Zhang Y."/>
            <person name="Obille A."/>
            <person name="Becker A."/>
            <person name="Abrahante J.E."/>
            <person name="Garbe J."/>
            <person name="Badalamenti J.P."/>
            <person name="Herman A."/>
            <person name="Mangelson H."/>
            <person name="Liachko I."/>
            <person name="Sullivan S."/>
            <person name="Sone E.D."/>
            <person name="Koren S."/>
            <person name="Silverstein K.A.T."/>
            <person name="Beckman K.B."/>
            <person name="Gohl D.M."/>
        </authorList>
    </citation>
    <scope>NUCLEOTIDE SEQUENCE</scope>
    <source>
        <strain evidence="2">Duluth1</strain>
        <tissue evidence="2">Whole animal</tissue>
    </source>
</reference>